<evidence type="ECO:0000256" key="2">
    <source>
        <dbReference type="ARBA" id="ARBA00022803"/>
    </source>
</evidence>
<dbReference type="InterPro" id="IPR050498">
    <property type="entry name" value="Ycf3"/>
</dbReference>
<feature type="repeat" description="TPR" evidence="3">
    <location>
        <begin position="61"/>
        <end position="94"/>
    </location>
</feature>
<organism evidence="4 5">
    <name type="scientific">Ruegeria halocynthiae</name>
    <dbReference type="NCBI Taxonomy" id="985054"/>
    <lineage>
        <taxon>Bacteria</taxon>
        <taxon>Pseudomonadati</taxon>
        <taxon>Pseudomonadota</taxon>
        <taxon>Alphaproteobacteria</taxon>
        <taxon>Rhodobacterales</taxon>
        <taxon>Roseobacteraceae</taxon>
        <taxon>Ruegeria</taxon>
    </lineage>
</organism>
<dbReference type="GO" id="GO:0009279">
    <property type="term" value="C:cell outer membrane"/>
    <property type="evidence" value="ECO:0007669"/>
    <property type="project" value="TreeGrafter"/>
</dbReference>
<dbReference type="PANTHER" id="PTHR44858">
    <property type="entry name" value="TETRATRICOPEPTIDE REPEAT PROTEIN 6"/>
    <property type="match status" value="1"/>
</dbReference>
<evidence type="ECO:0000256" key="1">
    <source>
        <dbReference type="ARBA" id="ARBA00022737"/>
    </source>
</evidence>
<evidence type="ECO:0000313" key="5">
    <source>
        <dbReference type="Proteomes" id="UP000183400"/>
    </source>
</evidence>
<dbReference type="EMBL" id="FNNP01000002">
    <property type="protein sequence ID" value="SDX01320.1"/>
    <property type="molecule type" value="Genomic_DNA"/>
</dbReference>
<dbReference type="Gene3D" id="1.25.40.10">
    <property type="entry name" value="Tetratricopeptide repeat domain"/>
    <property type="match status" value="2"/>
</dbReference>
<keyword evidence="5" id="KW-1185">Reference proteome</keyword>
<name>A0A1H2Y8F3_9RHOB</name>
<dbReference type="InterPro" id="IPR019734">
    <property type="entry name" value="TPR_rpt"/>
</dbReference>
<keyword evidence="2 3" id="KW-0802">TPR repeat</keyword>
<dbReference type="OrthoDB" id="7699845at2"/>
<dbReference type="GO" id="GO:0046813">
    <property type="term" value="P:receptor-mediated virion attachment to host cell"/>
    <property type="evidence" value="ECO:0007669"/>
    <property type="project" value="TreeGrafter"/>
</dbReference>
<protein>
    <submittedName>
        <fullName evidence="4">Tetratricopeptide repeat-containing protein</fullName>
    </submittedName>
</protein>
<gene>
    <name evidence="4" type="ORF">SAMN05444358_102192</name>
</gene>
<accession>A0A1H2Y8F3</accession>
<dbReference type="Pfam" id="PF13432">
    <property type="entry name" value="TPR_16"/>
    <property type="match status" value="1"/>
</dbReference>
<sequence length="376" mass="42930">MKVRIAALLTICAAALLWFTEPLKSKNIEKVCIDKTANLADVVDACTTMLEACDRPAEHVYLYYARRAEAHYCLGEYSNAIDDADRALDYAPSSARMLVWRAYAANALDDRATSDADFERALQFNNQDAYVLYNRAKLNRKRGEIEAAKHDYQAVLQIAPDHQDAMTQLIDLLLIEGNHDEVERLLDYSRLTWPEEEWVYTSQMFHSLEHSGDMKRALAAAETYEDLFPNSPDGTFYLALVSFRLGRDDKGITYVERYLDLLAEEETTFLGYTKGMYDRALSWIVLRQDARWLQRVFFYAGIGKTDLAKNEVKEFLNDTGSKGRKILIGLIEKEGIAITHEARRGEPEHLDSAIEAYVLHKKEQFGLSHYVSPTTP</sequence>
<proteinExistence type="predicted"/>
<dbReference type="PROSITE" id="PS50005">
    <property type="entry name" value="TPR"/>
    <property type="match status" value="2"/>
</dbReference>
<dbReference type="SMART" id="SM00028">
    <property type="entry name" value="TPR"/>
    <property type="match status" value="3"/>
</dbReference>
<dbReference type="Pfam" id="PF13181">
    <property type="entry name" value="TPR_8"/>
    <property type="match status" value="1"/>
</dbReference>
<dbReference type="RefSeq" id="WP_074736714.1">
    <property type="nucleotide sequence ID" value="NZ_FNNP01000002.1"/>
</dbReference>
<evidence type="ECO:0000256" key="3">
    <source>
        <dbReference type="PROSITE-ProRule" id="PRU00339"/>
    </source>
</evidence>
<dbReference type="AlphaFoldDB" id="A0A1H2Y8F3"/>
<dbReference type="PANTHER" id="PTHR44858:SF1">
    <property type="entry name" value="UDP-N-ACETYLGLUCOSAMINE--PEPTIDE N-ACETYLGLUCOSAMINYLTRANSFERASE SPINDLY-RELATED"/>
    <property type="match status" value="1"/>
</dbReference>
<dbReference type="STRING" id="985054.SAMN05444358_102192"/>
<dbReference type="SUPFAM" id="SSF48452">
    <property type="entry name" value="TPR-like"/>
    <property type="match status" value="1"/>
</dbReference>
<dbReference type="Proteomes" id="UP000183400">
    <property type="component" value="Unassembled WGS sequence"/>
</dbReference>
<feature type="repeat" description="TPR" evidence="3">
    <location>
        <begin position="129"/>
        <end position="162"/>
    </location>
</feature>
<keyword evidence="1" id="KW-0677">Repeat</keyword>
<dbReference type="InterPro" id="IPR011990">
    <property type="entry name" value="TPR-like_helical_dom_sf"/>
</dbReference>
<evidence type="ECO:0000313" key="4">
    <source>
        <dbReference type="EMBL" id="SDX01320.1"/>
    </source>
</evidence>
<reference evidence="5" key="1">
    <citation type="submission" date="2016-10" db="EMBL/GenBank/DDBJ databases">
        <authorList>
            <person name="Varghese N."/>
            <person name="Submissions S."/>
        </authorList>
    </citation>
    <scope>NUCLEOTIDE SEQUENCE [LARGE SCALE GENOMIC DNA]</scope>
    <source>
        <strain evidence="5">DSM 27839</strain>
    </source>
</reference>